<dbReference type="AlphaFoldDB" id="A0A518K5Y6"/>
<dbReference type="EMBL" id="CP036349">
    <property type="protein sequence ID" value="QDV73200.1"/>
    <property type="molecule type" value="Genomic_DNA"/>
</dbReference>
<evidence type="ECO:0000313" key="2">
    <source>
        <dbReference type="EMBL" id="QDV73200.1"/>
    </source>
</evidence>
<gene>
    <name evidence="2" type="ORF">Spa11_13960</name>
</gene>
<evidence type="ECO:0000259" key="1">
    <source>
        <dbReference type="Pfam" id="PF02195"/>
    </source>
</evidence>
<organism evidence="2 3">
    <name type="scientific">Botrimarina mediterranea</name>
    <dbReference type="NCBI Taxonomy" id="2528022"/>
    <lineage>
        <taxon>Bacteria</taxon>
        <taxon>Pseudomonadati</taxon>
        <taxon>Planctomycetota</taxon>
        <taxon>Planctomycetia</taxon>
        <taxon>Pirellulales</taxon>
        <taxon>Lacipirellulaceae</taxon>
        <taxon>Botrimarina</taxon>
    </lineage>
</organism>
<accession>A0A518K5Y6</accession>
<dbReference type="RefSeq" id="WP_145109776.1">
    <property type="nucleotide sequence ID" value="NZ_CP036349.1"/>
</dbReference>
<reference evidence="2 3" key="1">
    <citation type="submission" date="2019-02" db="EMBL/GenBank/DDBJ databases">
        <title>Deep-cultivation of Planctomycetes and their phenomic and genomic characterization uncovers novel biology.</title>
        <authorList>
            <person name="Wiegand S."/>
            <person name="Jogler M."/>
            <person name="Boedeker C."/>
            <person name="Pinto D."/>
            <person name="Vollmers J."/>
            <person name="Rivas-Marin E."/>
            <person name="Kohn T."/>
            <person name="Peeters S.H."/>
            <person name="Heuer A."/>
            <person name="Rast P."/>
            <person name="Oberbeckmann S."/>
            <person name="Bunk B."/>
            <person name="Jeske O."/>
            <person name="Meyerdierks A."/>
            <person name="Storesund J.E."/>
            <person name="Kallscheuer N."/>
            <person name="Luecker S."/>
            <person name="Lage O.M."/>
            <person name="Pohl T."/>
            <person name="Merkel B.J."/>
            <person name="Hornburger P."/>
            <person name="Mueller R.-W."/>
            <person name="Bruemmer F."/>
            <person name="Labrenz M."/>
            <person name="Spormann A.M."/>
            <person name="Op den Camp H."/>
            <person name="Overmann J."/>
            <person name="Amann R."/>
            <person name="Jetten M.S.M."/>
            <person name="Mascher T."/>
            <person name="Medema M.H."/>
            <person name="Devos D.P."/>
            <person name="Kaster A.-K."/>
            <person name="Ovreas L."/>
            <person name="Rohde M."/>
            <person name="Galperin M.Y."/>
            <person name="Jogler C."/>
        </authorList>
    </citation>
    <scope>NUCLEOTIDE SEQUENCE [LARGE SCALE GENOMIC DNA]</scope>
    <source>
        <strain evidence="2 3">Spa11</strain>
    </source>
</reference>
<proteinExistence type="predicted"/>
<dbReference type="Pfam" id="PF02195">
    <property type="entry name" value="ParB_N"/>
    <property type="match status" value="1"/>
</dbReference>
<dbReference type="KEGG" id="bmei:Spa11_13960"/>
<dbReference type="InterPro" id="IPR003115">
    <property type="entry name" value="ParB_N"/>
</dbReference>
<evidence type="ECO:0000313" key="3">
    <source>
        <dbReference type="Proteomes" id="UP000316426"/>
    </source>
</evidence>
<dbReference type="Proteomes" id="UP000316426">
    <property type="component" value="Chromosome"/>
</dbReference>
<name>A0A518K5Y6_9BACT</name>
<dbReference type="SUPFAM" id="SSF110849">
    <property type="entry name" value="ParB/Sulfiredoxin"/>
    <property type="match status" value="1"/>
</dbReference>
<dbReference type="InterPro" id="IPR036086">
    <property type="entry name" value="ParB/Sulfiredoxin_sf"/>
</dbReference>
<sequence length="84" mass="9395">MRQNVMYVATSRLVLRGDKEREVSAEDVGNLLSLYIDIEEKGVTEPLVVEPISGLAELRVIDGDKRVRVARRLGIESLPYVLAN</sequence>
<feature type="domain" description="ParB-like N-terminal" evidence="1">
    <location>
        <begin position="27"/>
        <end position="82"/>
    </location>
</feature>
<dbReference type="Gene3D" id="3.90.1530.10">
    <property type="entry name" value="Conserved hypothetical protein from pyrococcus furiosus pfu- 392566-001, ParB domain"/>
    <property type="match status" value="1"/>
</dbReference>
<keyword evidence="3" id="KW-1185">Reference proteome</keyword>
<protein>
    <submittedName>
        <fullName evidence="2">ParB-like nuclease domain protein</fullName>
    </submittedName>
</protein>